<keyword evidence="2" id="KW-1185">Reference proteome</keyword>
<evidence type="ECO:0000313" key="3">
    <source>
        <dbReference type="RefSeq" id="XP_022139692.1"/>
    </source>
</evidence>
<accession>A0A6J1CEN8</accession>
<dbReference type="Pfam" id="PF10354">
    <property type="entry name" value="BMT5-like"/>
    <property type="match status" value="1"/>
</dbReference>
<protein>
    <submittedName>
        <fullName evidence="3">Uncharacterized protein At4g26485-like</fullName>
    </submittedName>
</protein>
<dbReference type="RefSeq" id="XP_022139692.1">
    <property type="nucleotide sequence ID" value="XM_022284000.1"/>
</dbReference>
<proteinExistence type="predicted"/>
<dbReference type="PANTHER" id="PTHR11538">
    <property type="entry name" value="PHENYLALANYL-TRNA SYNTHETASE"/>
    <property type="match status" value="1"/>
</dbReference>
<evidence type="ECO:0000313" key="2">
    <source>
        <dbReference type="Proteomes" id="UP000504603"/>
    </source>
</evidence>
<dbReference type="GO" id="GO:0070475">
    <property type="term" value="P:rRNA base methylation"/>
    <property type="evidence" value="ECO:0007669"/>
    <property type="project" value="InterPro"/>
</dbReference>
<name>A0A6J1CEN8_MOMCH</name>
<evidence type="ECO:0000259" key="1">
    <source>
        <dbReference type="Pfam" id="PF10354"/>
    </source>
</evidence>
<dbReference type="AlphaFoldDB" id="A0A6J1CEN8"/>
<dbReference type="KEGG" id="mcha:111010538"/>
<dbReference type="GO" id="GO:0005737">
    <property type="term" value="C:cytoplasm"/>
    <property type="evidence" value="ECO:0007669"/>
    <property type="project" value="TreeGrafter"/>
</dbReference>
<dbReference type="GeneID" id="111010538"/>
<feature type="domain" description="25S rRNA (uridine-N(3))-methyltransferase BMT5-like" evidence="1">
    <location>
        <begin position="22"/>
        <end position="175"/>
    </location>
</feature>
<dbReference type="OrthoDB" id="273345at2759"/>
<gene>
    <name evidence="3" type="primary">LOC111010538</name>
</gene>
<dbReference type="Proteomes" id="UP000504603">
    <property type="component" value="Unplaced"/>
</dbReference>
<dbReference type="GO" id="GO:0070042">
    <property type="term" value="F:rRNA (uridine-N3-)-methyltransferase activity"/>
    <property type="evidence" value="ECO:0007669"/>
    <property type="project" value="InterPro"/>
</dbReference>
<reference evidence="3" key="1">
    <citation type="submission" date="2025-08" db="UniProtKB">
        <authorList>
            <consortium name="RefSeq"/>
        </authorList>
    </citation>
    <scope>IDENTIFICATION</scope>
    <source>
        <strain evidence="3">OHB3-1</strain>
    </source>
</reference>
<dbReference type="PANTHER" id="PTHR11538:SF89">
    <property type="entry name" value="PROTEIN, PUTATIVE (DUF2431)-RELATED"/>
    <property type="match status" value="1"/>
</dbReference>
<dbReference type="InterPro" id="IPR019446">
    <property type="entry name" value="BMT5-like"/>
</dbReference>
<organism evidence="2 3">
    <name type="scientific">Momordica charantia</name>
    <name type="common">Bitter gourd</name>
    <name type="synonym">Balsam pear</name>
    <dbReference type="NCBI Taxonomy" id="3673"/>
    <lineage>
        <taxon>Eukaryota</taxon>
        <taxon>Viridiplantae</taxon>
        <taxon>Streptophyta</taxon>
        <taxon>Embryophyta</taxon>
        <taxon>Tracheophyta</taxon>
        <taxon>Spermatophyta</taxon>
        <taxon>Magnoliopsida</taxon>
        <taxon>eudicotyledons</taxon>
        <taxon>Gunneridae</taxon>
        <taxon>Pentapetalae</taxon>
        <taxon>rosids</taxon>
        <taxon>fabids</taxon>
        <taxon>Cucurbitales</taxon>
        <taxon>Cucurbitaceae</taxon>
        <taxon>Momordiceae</taxon>
        <taxon>Momordica</taxon>
    </lineage>
</organism>
<sequence>MGDLNTKDQKWIKHYSSSHTILLFGEGDFSFSTCLAKTFGSAVNMVATSLDSEVSLWSKYIRVHTNLKVLEDLGCTVVHDVDATTMSQHPLRPRRLQLPPCRISFQRKLHRALVRGFFRNAKKLLGENGEIHITHKTTYPFSEWKIVELAQQEGLLLKERAYFLLWDYPNYGNKRGDGWNSDGTFPVGACATFKFSFIHTKLQSLIL</sequence>